<organism evidence="1 2">
    <name type="scientific">Labrys wisconsinensis</name>
    <dbReference type="NCBI Taxonomy" id="425677"/>
    <lineage>
        <taxon>Bacteria</taxon>
        <taxon>Pseudomonadati</taxon>
        <taxon>Pseudomonadota</taxon>
        <taxon>Alphaproteobacteria</taxon>
        <taxon>Hyphomicrobiales</taxon>
        <taxon>Xanthobacteraceae</taxon>
        <taxon>Labrys</taxon>
    </lineage>
</organism>
<name>A0ABU0J1I4_9HYPH</name>
<evidence type="ECO:0000313" key="2">
    <source>
        <dbReference type="Proteomes" id="UP001242480"/>
    </source>
</evidence>
<evidence type="ECO:0000313" key="1">
    <source>
        <dbReference type="EMBL" id="MDQ0468115.1"/>
    </source>
</evidence>
<dbReference type="EMBL" id="JAUSVX010000001">
    <property type="protein sequence ID" value="MDQ0468115.1"/>
    <property type="molecule type" value="Genomic_DNA"/>
</dbReference>
<proteinExistence type="predicted"/>
<comment type="caution">
    <text evidence="1">The sequence shown here is derived from an EMBL/GenBank/DDBJ whole genome shotgun (WGS) entry which is preliminary data.</text>
</comment>
<dbReference type="RefSeq" id="WP_307268736.1">
    <property type="nucleotide sequence ID" value="NZ_JAUSVX010000001.1"/>
</dbReference>
<keyword evidence="2" id="KW-1185">Reference proteome</keyword>
<protein>
    <submittedName>
        <fullName evidence="1">ABC-type proline/glycine betaine transport system substrate-binding protein</fullName>
    </submittedName>
</protein>
<dbReference type="Proteomes" id="UP001242480">
    <property type="component" value="Unassembled WGS sequence"/>
</dbReference>
<gene>
    <name evidence="1" type="ORF">QO011_001110</name>
</gene>
<reference evidence="1 2" key="1">
    <citation type="submission" date="2023-07" db="EMBL/GenBank/DDBJ databases">
        <title>Genomic Encyclopedia of Type Strains, Phase IV (KMG-IV): sequencing the most valuable type-strain genomes for metagenomic binning, comparative biology and taxonomic classification.</title>
        <authorList>
            <person name="Goeker M."/>
        </authorList>
    </citation>
    <scope>NUCLEOTIDE SEQUENCE [LARGE SCALE GENOMIC DNA]</scope>
    <source>
        <strain evidence="1 2">DSM 19619</strain>
    </source>
</reference>
<accession>A0ABU0J1I4</accession>
<sequence>MNNVIPFRGRTTAAAVRTSSCPTVAAPVRAQPARRPVLVAVWRPNPISGRPECRWICEPRADDAPSCHIAERRAA</sequence>